<organism evidence="6 7">
    <name type="scientific">Candidatus Methylocalor cossyra</name>
    <dbReference type="NCBI Taxonomy" id="3108543"/>
    <lineage>
        <taxon>Bacteria</taxon>
        <taxon>Pseudomonadati</taxon>
        <taxon>Pseudomonadota</taxon>
        <taxon>Gammaproteobacteria</taxon>
        <taxon>Methylococcales</taxon>
        <taxon>Methylococcaceae</taxon>
        <taxon>Candidatus Methylocalor</taxon>
    </lineage>
</organism>
<dbReference type="InterPro" id="IPR045079">
    <property type="entry name" value="Oxoprolinase-like"/>
</dbReference>
<name>A0ABM9NH36_9GAMM</name>
<feature type="domain" description="Acetophenone carboxylase-like C-terminal" evidence="5">
    <location>
        <begin position="515"/>
        <end position="672"/>
    </location>
</feature>
<evidence type="ECO:0000259" key="2">
    <source>
        <dbReference type="Pfam" id="PF01968"/>
    </source>
</evidence>
<proteinExistence type="inferred from homology"/>
<evidence type="ECO:0000313" key="7">
    <source>
        <dbReference type="Proteomes" id="UP001497493"/>
    </source>
</evidence>
<gene>
    <name evidence="6" type="ORF">MECH1_V1_1114</name>
</gene>
<feature type="domain" description="Hydantoinase/oxoprolinase N-terminal" evidence="4">
    <location>
        <begin position="10"/>
        <end position="188"/>
    </location>
</feature>
<keyword evidence="6" id="KW-0378">Hydrolase</keyword>
<dbReference type="RefSeq" id="WP_348759416.1">
    <property type="nucleotide sequence ID" value="NZ_OZ026884.1"/>
</dbReference>
<feature type="domain" description="Hydantoinase A/oxoprolinase" evidence="2">
    <location>
        <begin position="208"/>
        <end position="497"/>
    </location>
</feature>
<comment type="similarity">
    <text evidence="1">Belongs to the oxoprolinase family.</text>
</comment>
<evidence type="ECO:0000259" key="4">
    <source>
        <dbReference type="Pfam" id="PF05378"/>
    </source>
</evidence>
<reference evidence="6 7" key="1">
    <citation type="submission" date="2024-04" db="EMBL/GenBank/DDBJ databases">
        <authorList>
            <person name="Cremers G."/>
        </authorList>
    </citation>
    <scope>NUCLEOTIDE SEQUENCE [LARGE SCALE GENOMIC DNA]</scope>
    <source>
        <strain evidence="6">MeCH1-AG</strain>
    </source>
</reference>
<dbReference type="EMBL" id="OZ026884">
    <property type="protein sequence ID" value="CAL1239890.1"/>
    <property type="molecule type" value="Genomic_DNA"/>
</dbReference>
<dbReference type="InterPro" id="IPR049517">
    <property type="entry name" value="ACX-like_C"/>
</dbReference>
<dbReference type="Pfam" id="PF05378">
    <property type="entry name" value="Hydant_A_N"/>
    <property type="match status" value="1"/>
</dbReference>
<dbReference type="EC" id="3.5.2.14" evidence="6"/>
<dbReference type="PANTHER" id="PTHR11365">
    <property type="entry name" value="5-OXOPROLINASE RELATED"/>
    <property type="match status" value="1"/>
</dbReference>
<dbReference type="InterPro" id="IPR008040">
    <property type="entry name" value="Hydant_A_N"/>
</dbReference>
<dbReference type="Pfam" id="PF02538">
    <property type="entry name" value="Hydantoinase_B"/>
    <property type="match status" value="1"/>
</dbReference>
<protein>
    <submittedName>
        <fullName evidence="6">5-oxoprolinase</fullName>
        <ecNumber evidence="6">3.5.2.14</ecNumber>
        <ecNumber evidence="6">3.5.2.9</ecNumber>
    </submittedName>
</protein>
<dbReference type="PANTHER" id="PTHR11365:SF23">
    <property type="entry name" value="HYPOTHETICAL 5-OXOPROLINASE (EUROFUNG)-RELATED"/>
    <property type="match status" value="1"/>
</dbReference>
<dbReference type="InterPro" id="IPR002821">
    <property type="entry name" value="Hydantoinase_A"/>
</dbReference>
<evidence type="ECO:0000259" key="3">
    <source>
        <dbReference type="Pfam" id="PF02538"/>
    </source>
</evidence>
<dbReference type="Pfam" id="PF01968">
    <property type="entry name" value="Hydantoinase_A"/>
    <property type="match status" value="1"/>
</dbReference>
<dbReference type="InterPro" id="IPR003692">
    <property type="entry name" value="Hydantoinase_B"/>
</dbReference>
<keyword evidence="7" id="KW-1185">Reference proteome</keyword>
<evidence type="ECO:0000259" key="5">
    <source>
        <dbReference type="Pfam" id="PF19278"/>
    </source>
</evidence>
<dbReference type="GO" id="GO:0047423">
    <property type="term" value="F:N-methylhydantoinase (ATP-hydrolyzing) activity"/>
    <property type="evidence" value="ECO:0007669"/>
    <property type="project" value="UniProtKB-EC"/>
</dbReference>
<evidence type="ECO:0000313" key="6">
    <source>
        <dbReference type="EMBL" id="CAL1239890.1"/>
    </source>
</evidence>
<feature type="domain" description="Hydantoinase B/oxoprolinase" evidence="3">
    <location>
        <begin position="698"/>
        <end position="1204"/>
    </location>
</feature>
<dbReference type="GO" id="GO:0017168">
    <property type="term" value="F:5-oxoprolinase (ATP-hydrolyzing) activity"/>
    <property type="evidence" value="ECO:0007669"/>
    <property type="project" value="UniProtKB-EC"/>
</dbReference>
<dbReference type="Pfam" id="PF19278">
    <property type="entry name" value="Hydant_A_C"/>
    <property type="match status" value="1"/>
</dbReference>
<sequence length="1205" mass="128279">MAPSQTSWQFWIDRGGTFTDIVARRPDGTIVTHKLLSEHPERYSDAVLKGIRDLLGLPAEAALTGVDIEAVKMGTTVGTNALLERKGAPTALAITRGFADALRIGHQNRPDIFALEIRRPEPLYGRVVEIAGRLDAAGRELEPLDLAAAERELTGVLDAGFRALAIVLMHSWRNPAHELALAELARRLGFEQVSLSHQVSPAIRLISRGWTTVLDAYLSPVLRRYVEQVTQGFAGTRPPRLLFMQSNGGLVEAQRFQGKDSLLSGPAGGIVGAVAVCRRAWFDKIVTFDMGGTSTDVAHYAGDLERSEETELAGIRLRAPVLAIHTVAAGGGSILRYDGLRFRVGPDSAGADPGPVCYRRGGPLCLTDANVQVGKLRPEFFPRVFGPGGDLPLDRAEVAHRFAELAAEIGAASGQAMTPEAVAEGFIEVAVENMAAAIKKISVQRGHDLADYALCCFGAAGGQHACRVAERLGLTRIVLHPLAGVLSAYGMGLADFRVVRERAVVAPLEEALMPTLADCITALEAEGLGELRAQGVTLERIVVRRRIMLRYAGTDTALPVDFGALLAMRADFEAAHRQRFGFVYEDKPLLAEAAAVEAIGLNEPRDPPWPSAPGPARRPEPMAVVPMYTGGRHHETPVYRREQLGPGAALEGPAIVIEPTSTTVVEPGWAGAIAEGGALVLRRVTAPPPAPAGPGRPDPVRLEIFNRLFMSVAEEMGQTLQNTAHSVNIKERLDFSCALFDGAGELVANAPHIPVHLGSMGDSVKALIRAFGHALRPGDVWLSNSPYQGGTHLPDITVITPLFNEAGDKVLFYLASRGHHADVGGLTPGSIPPFSATIAEEGVVSGGLRVVAEGRLQEQAVRAWLASGPYPARNPEQNLADLSAQIAANARGIASLRRIIDRYSLATVEAYMGHVQDNAAAAVRRAIAGLSDGAFQVTMDSGAVIAVSIRIDRERGSARIDFTGTSPQQPDNLNAPAAVCKAAVLYVFRTLVQDDIPLNAGCLRPLEIVIPEGSLLNPQPPAAVAAGNVETSQQVVDALYGALGVLAASQGTMNNLTFGNDRYQYYETLGGGAGAGATFDGADAVHTHMTNSRITDPELLEWRFPVLLEAFAIRHGSGGAGRHRGGNGVVRRLLFLEPMVAAIVSSRRRLPPFGLAGGAPGAPGQNYLLRRDGRRETLDFRATVVVEEGDRLVIETPGGGGYGTR</sequence>
<dbReference type="Proteomes" id="UP001497493">
    <property type="component" value="Chromosome"/>
</dbReference>
<accession>A0ABM9NH36</accession>
<evidence type="ECO:0000256" key="1">
    <source>
        <dbReference type="ARBA" id="ARBA00010403"/>
    </source>
</evidence>
<dbReference type="EC" id="3.5.2.9" evidence="6"/>